<dbReference type="AlphaFoldDB" id="A0A0R2BI01"/>
<keyword evidence="1" id="KW-0533">Nickel</keyword>
<dbReference type="PATRIC" id="fig|1423733.4.peg.2319"/>
<dbReference type="SUPFAM" id="SSF75500">
    <property type="entry name" value="Putative transcriptional regulator TM1602, C-terminal domain"/>
    <property type="match status" value="1"/>
</dbReference>
<evidence type="ECO:0000259" key="3">
    <source>
        <dbReference type="Pfam" id="PF08279"/>
    </source>
</evidence>
<dbReference type="InterPro" id="IPR013196">
    <property type="entry name" value="HTH_11"/>
</dbReference>
<name>A0A0R2BI01_SECCO</name>
<feature type="binding site" evidence="1">
    <location>
        <position position="74"/>
    </location>
    <ligand>
        <name>Ni(2+)</name>
        <dbReference type="ChEBI" id="CHEBI:49786"/>
    </ligand>
</feature>
<dbReference type="Gene3D" id="3.30.1340.20">
    <property type="entry name" value="3H domain"/>
    <property type="match status" value="1"/>
</dbReference>
<keyword evidence="1" id="KW-0479">Metal-binding</keyword>
<dbReference type="InterPro" id="IPR036388">
    <property type="entry name" value="WH-like_DNA-bd_sf"/>
</dbReference>
<dbReference type="Gene3D" id="1.10.10.10">
    <property type="entry name" value="Winged helix-like DNA-binding domain superfamily/Winged helix DNA-binding domain"/>
    <property type="match status" value="1"/>
</dbReference>
<dbReference type="InterPro" id="IPR004173">
    <property type="entry name" value="3H_domain"/>
</dbReference>
<dbReference type="RefSeq" id="WP_054761592.1">
    <property type="nucleotide sequence ID" value="NZ_AYYR01000050.1"/>
</dbReference>
<evidence type="ECO:0000313" key="5">
    <source>
        <dbReference type="Proteomes" id="UP000051845"/>
    </source>
</evidence>
<protein>
    <recommendedName>
        <fullName evidence="6">Small molecule binding protein</fullName>
    </recommendedName>
</protein>
<dbReference type="PIRSF" id="PIRSF037847">
    <property type="entry name" value="NiaR"/>
    <property type="match status" value="1"/>
</dbReference>
<feature type="domain" description="Helix-turn-helix type 11" evidence="3">
    <location>
        <begin position="6"/>
        <end position="58"/>
    </location>
</feature>
<evidence type="ECO:0008006" key="6">
    <source>
        <dbReference type="Google" id="ProtNLM"/>
    </source>
</evidence>
<reference evidence="4 5" key="1">
    <citation type="journal article" date="2015" name="Genome Announc.">
        <title>Expanding the biotechnology potential of lactobacilli through comparative genomics of 213 strains and associated genera.</title>
        <authorList>
            <person name="Sun Z."/>
            <person name="Harris H.M."/>
            <person name="McCann A."/>
            <person name="Guo C."/>
            <person name="Argimon S."/>
            <person name="Zhang W."/>
            <person name="Yang X."/>
            <person name="Jeffery I.B."/>
            <person name="Cooney J.C."/>
            <person name="Kagawa T.F."/>
            <person name="Liu W."/>
            <person name="Song Y."/>
            <person name="Salvetti E."/>
            <person name="Wrobel A."/>
            <person name="Rasinkangas P."/>
            <person name="Parkhill J."/>
            <person name="Rea M.C."/>
            <person name="O'Sullivan O."/>
            <person name="Ritari J."/>
            <person name="Douillard F.P."/>
            <person name="Paul Ross R."/>
            <person name="Yang R."/>
            <person name="Briner A.E."/>
            <person name="Felis G.E."/>
            <person name="de Vos W.M."/>
            <person name="Barrangou R."/>
            <person name="Klaenhammer T.R."/>
            <person name="Caufield P.W."/>
            <person name="Cui Y."/>
            <person name="Zhang H."/>
            <person name="O'Toole P.W."/>
        </authorList>
    </citation>
    <scope>NUCLEOTIDE SEQUENCE [LARGE SCALE GENOMIC DNA]</scope>
    <source>
        <strain evidence="4 5">DSM 20515</strain>
    </source>
</reference>
<dbReference type="InterPro" id="IPR035922">
    <property type="entry name" value="3H_dom_sf"/>
</dbReference>
<dbReference type="InterPro" id="IPR036390">
    <property type="entry name" value="WH_DNA-bd_sf"/>
</dbReference>
<feature type="binding site" evidence="1">
    <location>
        <position position="141"/>
    </location>
    <ligand>
        <name>Ni(2+)</name>
        <dbReference type="ChEBI" id="CHEBI:49786"/>
    </ligand>
</feature>
<comment type="caution">
    <text evidence="4">The sequence shown here is derived from an EMBL/GenBank/DDBJ whole genome shotgun (WGS) entry which is preliminary data.</text>
</comment>
<dbReference type="PANTHER" id="PTHR40068:SF1">
    <property type="entry name" value="TRANSCRIPTION REPRESSOR NIAR-RELATED"/>
    <property type="match status" value="1"/>
</dbReference>
<dbReference type="InterPro" id="IPR026043">
    <property type="entry name" value="NadR"/>
</dbReference>
<evidence type="ECO:0000259" key="2">
    <source>
        <dbReference type="Pfam" id="PF02829"/>
    </source>
</evidence>
<evidence type="ECO:0000256" key="1">
    <source>
        <dbReference type="PIRSR" id="PIRSR037847-1"/>
    </source>
</evidence>
<evidence type="ECO:0000313" key="4">
    <source>
        <dbReference type="EMBL" id="KRM75606.1"/>
    </source>
</evidence>
<dbReference type="Pfam" id="PF08279">
    <property type="entry name" value="HTH_11"/>
    <property type="match status" value="1"/>
</dbReference>
<dbReference type="EMBL" id="AYYR01000050">
    <property type="protein sequence ID" value="KRM75606.1"/>
    <property type="molecule type" value="Genomic_DNA"/>
</dbReference>
<accession>A0A0R2BI01</accession>
<feature type="binding site" evidence="1">
    <location>
        <position position="82"/>
    </location>
    <ligand>
        <name>Ni(2+)</name>
        <dbReference type="ChEBI" id="CHEBI:49786"/>
    </ligand>
</feature>
<dbReference type="PANTHER" id="PTHR40068">
    <property type="entry name" value="TRANSCRIPTION REPRESSOR NIAR-RELATED"/>
    <property type="match status" value="1"/>
</dbReference>
<feature type="binding site" evidence="1">
    <location>
        <position position="143"/>
    </location>
    <ligand>
        <name>Ni(2+)</name>
        <dbReference type="ChEBI" id="CHEBI:49786"/>
    </ligand>
</feature>
<gene>
    <name evidence="4" type="ORF">FC82_GL002209</name>
</gene>
<feature type="domain" description="3H" evidence="2">
    <location>
        <begin position="71"/>
        <end position="166"/>
    </location>
</feature>
<proteinExistence type="predicted"/>
<dbReference type="Proteomes" id="UP000051845">
    <property type="component" value="Unassembled WGS sequence"/>
</dbReference>
<dbReference type="STRING" id="33960.TY91_15350"/>
<dbReference type="GO" id="GO:0046872">
    <property type="term" value="F:metal ion binding"/>
    <property type="evidence" value="ECO:0007669"/>
    <property type="project" value="UniProtKB-KW"/>
</dbReference>
<dbReference type="SUPFAM" id="SSF46785">
    <property type="entry name" value="Winged helix' DNA-binding domain"/>
    <property type="match status" value="1"/>
</dbReference>
<sequence>MDSLARRSRIQAVLTTSTKPISASQLAKQLHVSRQTVVGDVALLRAEGEAIVATLKGYEYEEQYQHKAILVCRHFPSDTADEMTRIVKAGGTIIDVVVTHPLYGQLKGMLQIKTVADVNLFIAKLKEQRGHLLSELTDGVHTHTIAYEKPEQLAAIQATLREAGYLYE</sequence>
<dbReference type="Pfam" id="PF02829">
    <property type="entry name" value="3H"/>
    <property type="match status" value="1"/>
</dbReference>
<organism evidence="4 5">
    <name type="scientific">Secundilactobacillus collinoides DSM 20515 = JCM 1123</name>
    <dbReference type="NCBI Taxonomy" id="1423733"/>
    <lineage>
        <taxon>Bacteria</taxon>
        <taxon>Bacillati</taxon>
        <taxon>Bacillota</taxon>
        <taxon>Bacilli</taxon>
        <taxon>Lactobacillales</taxon>
        <taxon>Lactobacillaceae</taxon>
        <taxon>Secundilactobacillus</taxon>
    </lineage>
</organism>